<dbReference type="InParanoid" id="A0A4R5DCV7"/>
<dbReference type="InterPro" id="IPR036259">
    <property type="entry name" value="MFS_trans_sf"/>
</dbReference>
<evidence type="ECO:0000256" key="1">
    <source>
        <dbReference type="ARBA" id="ARBA00004651"/>
    </source>
</evidence>
<dbReference type="PANTHER" id="PTHR43528:SF1">
    <property type="entry name" value="ALPHA-KETOGLUTARATE PERMEASE"/>
    <property type="match status" value="1"/>
</dbReference>
<feature type="transmembrane region" description="Helical" evidence="8">
    <location>
        <begin position="58"/>
        <end position="80"/>
    </location>
</feature>
<dbReference type="InterPro" id="IPR011701">
    <property type="entry name" value="MFS"/>
</dbReference>
<dbReference type="Gene3D" id="1.20.1250.20">
    <property type="entry name" value="MFS general substrate transporter like domains"/>
    <property type="match status" value="2"/>
</dbReference>
<evidence type="ECO:0000256" key="6">
    <source>
        <dbReference type="ARBA" id="ARBA00022989"/>
    </source>
</evidence>
<keyword evidence="7 8" id="KW-0472">Membrane</keyword>
<accession>A0A4R5DCV7</accession>
<feature type="transmembrane region" description="Helical" evidence="8">
    <location>
        <begin position="250"/>
        <end position="270"/>
    </location>
</feature>
<dbReference type="GO" id="GO:0005886">
    <property type="term" value="C:plasma membrane"/>
    <property type="evidence" value="ECO:0007669"/>
    <property type="project" value="UniProtKB-SubCell"/>
</dbReference>
<keyword evidence="5" id="KW-0769">Symport</keyword>
<dbReference type="FunCoup" id="A0A4R5DCV7">
    <property type="interactions" value="25"/>
</dbReference>
<feature type="transmembrane region" description="Helical" evidence="8">
    <location>
        <begin position="158"/>
        <end position="181"/>
    </location>
</feature>
<comment type="caution">
    <text evidence="10">The sequence shown here is derived from an EMBL/GenBank/DDBJ whole genome shotgun (WGS) entry which is preliminary data.</text>
</comment>
<dbReference type="PANTHER" id="PTHR43528">
    <property type="entry name" value="ALPHA-KETOGLUTARATE PERMEASE"/>
    <property type="match status" value="1"/>
</dbReference>
<protein>
    <submittedName>
        <fullName evidence="10">MFS transporter</fullName>
    </submittedName>
</protein>
<dbReference type="SUPFAM" id="SSF103473">
    <property type="entry name" value="MFS general substrate transporter"/>
    <property type="match status" value="1"/>
</dbReference>
<gene>
    <name evidence="10" type="ORF">E1269_17840</name>
</gene>
<evidence type="ECO:0000256" key="3">
    <source>
        <dbReference type="ARBA" id="ARBA00022475"/>
    </source>
</evidence>
<keyword evidence="11" id="KW-1185">Reference proteome</keyword>
<evidence type="ECO:0000256" key="8">
    <source>
        <dbReference type="SAM" id="Phobius"/>
    </source>
</evidence>
<evidence type="ECO:0000259" key="9">
    <source>
        <dbReference type="PROSITE" id="PS50850"/>
    </source>
</evidence>
<reference evidence="10 11" key="1">
    <citation type="submission" date="2019-03" db="EMBL/GenBank/DDBJ databases">
        <title>Draft genome sequences of novel Actinobacteria.</title>
        <authorList>
            <person name="Sahin N."/>
            <person name="Ay H."/>
            <person name="Saygin H."/>
        </authorList>
    </citation>
    <scope>NUCLEOTIDE SEQUENCE [LARGE SCALE GENOMIC DNA]</scope>
    <source>
        <strain evidence="10 11">5K138</strain>
    </source>
</reference>
<feature type="transmembrane region" description="Helical" evidence="8">
    <location>
        <begin position="286"/>
        <end position="306"/>
    </location>
</feature>
<dbReference type="InterPro" id="IPR020846">
    <property type="entry name" value="MFS_dom"/>
</dbReference>
<sequence length="438" mass="46854">METRVVGTASRDVPQRTRKMTAGLGGGVALEWFDWNVYGLMAAFLAPHFFPSDDPVTSMLSALAVFGAGFFARPIGAAILGPIADRISHKRVMLISITTMAVTSLIIAAMPTYDSIGVAASVILLALRLIQGLATGAEAGVANAIAIELAPPGKQGQYLGLISGTFIQAGIFGSSLCAFFVSAAVPDGALSDWAWRIPFLVGGILGVLVVYLRASLPETLIERAMHSKDELDRVQSSTGDVWRALWKVRFALLAVILVIGSVQIANYAWITGLPNLANGSYEENSTWVFAITTGMGIVWIVSAPYIGKLADHIRPSRAFTIMRLLLVPAFFLMLLYSGPGLGVFSLVMVLGGVVVGFNMSLYNFIAVTLMPKAIRTTGVAVGYALGVSIFGGTSSYLLVWLRSIDMFWVFPVYGAIVALISVAVYREAKRRGYVRVGD</sequence>
<comment type="subcellular location">
    <subcellularLocation>
        <location evidence="1">Cell membrane</location>
        <topology evidence="1">Multi-pass membrane protein</topology>
    </subcellularLocation>
</comment>
<keyword evidence="4 8" id="KW-0812">Transmembrane</keyword>
<dbReference type="OrthoDB" id="8953821at2"/>
<feature type="transmembrane region" description="Helical" evidence="8">
    <location>
        <begin position="407"/>
        <end position="425"/>
    </location>
</feature>
<evidence type="ECO:0000256" key="2">
    <source>
        <dbReference type="ARBA" id="ARBA00022448"/>
    </source>
</evidence>
<keyword evidence="6 8" id="KW-1133">Transmembrane helix</keyword>
<proteinExistence type="predicted"/>
<dbReference type="EMBL" id="SMKZ01000025">
    <property type="protein sequence ID" value="TDE08365.1"/>
    <property type="molecule type" value="Genomic_DNA"/>
</dbReference>
<evidence type="ECO:0000313" key="10">
    <source>
        <dbReference type="EMBL" id="TDE08365.1"/>
    </source>
</evidence>
<feature type="transmembrane region" description="Helical" evidence="8">
    <location>
        <begin position="377"/>
        <end position="401"/>
    </location>
</feature>
<feature type="transmembrane region" description="Helical" evidence="8">
    <location>
        <begin position="193"/>
        <end position="214"/>
    </location>
</feature>
<feature type="transmembrane region" description="Helical" evidence="8">
    <location>
        <begin position="116"/>
        <end position="137"/>
    </location>
</feature>
<dbReference type="InterPro" id="IPR051084">
    <property type="entry name" value="H+-coupled_symporters"/>
</dbReference>
<feature type="transmembrane region" description="Helical" evidence="8">
    <location>
        <begin position="92"/>
        <end position="110"/>
    </location>
</feature>
<evidence type="ECO:0000256" key="4">
    <source>
        <dbReference type="ARBA" id="ARBA00022692"/>
    </source>
</evidence>
<feature type="transmembrane region" description="Helical" evidence="8">
    <location>
        <begin position="318"/>
        <end position="337"/>
    </location>
</feature>
<feature type="transmembrane region" description="Helical" evidence="8">
    <location>
        <begin position="343"/>
        <end position="365"/>
    </location>
</feature>
<name>A0A4R5DCV7_9ACTN</name>
<dbReference type="Pfam" id="PF07690">
    <property type="entry name" value="MFS_1"/>
    <property type="match status" value="1"/>
</dbReference>
<dbReference type="AlphaFoldDB" id="A0A4R5DCV7"/>
<organism evidence="10 11">
    <name type="scientific">Jiangella asiatica</name>
    <dbReference type="NCBI Taxonomy" id="2530372"/>
    <lineage>
        <taxon>Bacteria</taxon>
        <taxon>Bacillati</taxon>
        <taxon>Actinomycetota</taxon>
        <taxon>Actinomycetes</taxon>
        <taxon>Jiangellales</taxon>
        <taxon>Jiangellaceae</taxon>
        <taxon>Jiangella</taxon>
    </lineage>
</organism>
<evidence type="ECO:0000256" key="5">
    <source>
        <dbReference type="ARBA" id="ARBA00022847"/>
    </source>
</evidence>
<feature type="transmembrane region" description="Helical" evidence="8">
    <location>
        <begin position="21"/>
        <end position="46"/>
    </location>
</feature>
<evidence type="ECO:0000313" key="11">
    <source>
        <dbReference type="Proteomes" id="UP000294739"/>
    </source>
</evidence>
<dbReference type="GO" id="GO:0015293">
    <property type="term" value="F:symporter activity"/>
    <property type="evidence" value="ECO:0007669"/>
    <property type="project" value="UniProtKB-KW"/>
</dbReference>
<evidence type="ECO:0000256" key="7">
    <source>
        <dbReference type="ARBA" id="ARBA00023136"/>
    </source>
</evidence>
<keyword evidence="3" id="KW-1003">Cell membrane</keyword>
<feature type="domain" description="Major facilitator superfamily (MFS) profile" evidence="9">
    <location>
        <begin position="20"/>
        <end position="429"/>
    </location>
</feature>
<keyword evidence="2" id="KW-0813">Transport</keyword>
<dbReference type="PROSITE" id="PS50850">
    <property type="entry name" value="MFS"/>
    <property type="match status" value="1"/>
</dbReference>
<dbReference type="Proteomes" id="UP000294739">
    <property type="component" value="Unassembled WGS sequence"/>
</dbReference>